<organism evidence="4">
    <name type="scientific">Echinostoma caproni</name>
    <dbReference type="NCBI Taxonomy" id="27848"/>
    <lineage>
        <taxon>Eukaryota</taxon>
        <taxon>Metazoa</taxon>
        <taxon>Spiralia</taxon>
        <taxon>Lophotrochozoa</taxon>
        <taxon>Platyhelminthes</taxon>
        <taxon>Trematoda</taxon>
        <taxon>Digenea</taxon>
        <taxon>Plagiorchiida</taxon>
        <taxon>Echinostomata</taxon>
        <taxon>Echinostomatoidea</taxon>
        <taxon>Echinostomatidae</taxon>
        <taxon>Echinostoma</taxon>
    </lineage>
</organism>
<evidence type="ECO:0000313" key="3">
    <source>
        <dbReference type="Proteomes" id="UP000272942"/>
    </source>
</evidence>
<dbReference type="Proteomes" id="UP000272942">
    <property type="component" value="Unassembled WGS sequence"/>
</dbReference>
<keyword evidence="3" id="KW-1185">Reference proteome</keyword>
<dbReference type="WBParaSite" id="ECPE_0001751701-mRNA-1">
    <property type="protein sequence ID" value="ECPE_0001751701-mRNA-1"/>
    <property type="gene ID" value="ECPE_0001751701"/>
</dbReference>
<feature type="region of interest" description="Disordered" evidence="1">
    <location>
        <begin position="86"/>
        <end position="106"/>
    </location>
</feature>
<dbReference type="AlphaFoldDB" id="A0A183BE37"/>
<accession>A0A183BE37</accession>
<name>A0A183BE37_9TREM</name>
<sequence length="239" mass="26872">MDRLHKLRLPRAHTCCLCCSGAQPIHHLSSDEDEDEVGAVVCGGDTSIRGSQGSDDKLNRAASTLILISDEMELPHLRSEHRILDHGTSHRPHLGKRSTEPSGMNGLGWTISSKLDTWVDEENVQKSDTRREQPACLAPCRSWHRFQRKLSYLFTHSPGPVEKTGVEMGDTQLAEGESEYPGYPHEEDSPMLIQATHTRIEDDMDDGYVLHASSSSLSNVEEYSESELEIRMDNPFWFD</sequence>
<protein>
    <submittedName>
        <fullName evidence="4">Protein FAM13A</fullName>
    </submittedName>
</protein>
<gene>
    <name evidence="2" type="ORF">ECPE_LOCUS17472</name>
</gene>
<evidence type="ECO:0000313" key="2">
    <source>
        <dbReference type="EMBL" id="VDP94766.1"/>
    </source>
</evidence>
<proteinExistence type="predicted"/>
<evidence type="ECO:0000313" key="4">
    <source>
        <dbReference type="WBParaSite" id="ECPE_0001751701-mRNA-1"/>
    </source>
</evidence>
<reference evidence="4" key="1">
    <citation type="submission" date="2016-06" db="UniProtKB">
        <authorList>
            <consortium name="WormBaseParasite"/>
        </authorList>
    </citation>
    <scope>IDENTIFICATION</scope>
</reference>
<evidence type="ECO:0000256" key="1">
    <source>
        <dbReference type="SAM" id="MobiDB-lite"/>
    </source>
</evidence>
<reference evidence="2 3" key="2">
    <citation type="submission" date="2018-11" db="EMBL/GenBank/DDBJ databases">
        <authorList>
            <consortium name="Pathogen Informatics"/>
        </authorList>
    </citation>
    <scope>NUCLEOTIDE SEQUENCE [LARGE SCALE GENOMIC DNA]</scope>
    <source>
        <strain evidence="2 3">Egypt</strain>
    </source>
</reference>
<dbReference type="EMBL" id="UZAN01069489">
    <property type="protein sequence ID" value="VDP94766.1"/>
    <property type="molecule type" value="Genomic_DNA"/>
</dbReference>